<feature type="region of interest" description="Disordered" evidence="1">
    <location>
        <begin position="926"/>
        <end position="946"/>
    </location>
</feature>
<feature type="compositionally biased region" description="Basic residues" evidence="1">
    <location>
        <begin position="936"/>
        <end position="946"/>
    </location>
</feature>
<protein>
    <submittedName>
        <fullName evidence="2">Uncharacterized protein</fullName>
    </submittedName>
</protein>
<dbReference type="Gene3D" id="3.40.50.300">
    <property type="entry name" value="P-loop containing nucleotide triphosphate hydrolases"/>
    <property type="match status" value="1"/>
</dbReference>
<feature type="region of interest" description="Disordered" evidence="1">
    <location>
        <begin position="686"/>
        <end position="784"/>
    </location>
</feature>
<dbReference type="VEuPathDB" id="AmoebaDB:EDI_118730"/>
<evidence type="ECO:0000313" key="3">
    <source>
        <dbReference type="Proteomes" id="UP000008076"/>
    </source>
</evidence>
<dbReference type="InterPro" id="IPR027417">
    <property type="entry name" value="P-loop_NTPase"/>
</dbReference>
<feature type="compositionally biased region" description="Acidic residues" evidence="1">
    <location>
        <begin position="471"/>
        <end position="483"/>
    </location>
</feature>
<gene>
    <name evidence="2" type="ORF">EDI_118730</name>
</gene>
<dbReference type="AlphaFoldDB" id="B0E9V1"/>
<feature type="compositionally biased region" description="Low complexity" evidence="1">
    <location>
        <begin position="773"/>
        <end position="784"/>
    </location>
</feature>
<keyword evidence="3" id="KW-1185">Reference proteome</keyword>
<feature type="compositionally biased region" description="Acidic residues" evidence="1">
    <location>
        <begin position="1049"/>
        <end position="1069"/>
    </location>
</feature>
<feature type="region of interest" description="Disordered" evidence="1">
    <location>
        <begin position="798"/>
        <end position="826"/>
    </location>
</feature>
<feature type="region of interest" description="Disordered" evidence="1">
    <location>
        <begin position="468"/>
        <end position="500"/>
    </location>
</feature>
<feature type="compositionally biased region" description="Basic and acidic residues" evidence="1">
    <location>
        <begin position="724"/>
        <end position="739"/>
    </location>
</feature>
<dbReference type="Proteomes" id="UP000008076">
    <property type="component" value="Unassembled WGS sequence"/>
</dbReference>
<dbReference type="eggNOG" id="ENOG502RFAT">
    <property type="taxonomic scope" value="Eukaryota"/>
</dbReference>
<feature type="compositionally biased region" description="Basic and acidic residues" evidence="1">
    <location>
        <begin position="1019"/>
        <end position="1036"/>
    </location>
</feature>
<evidence type="ECO:0000256" key="1">
    <source>
        <dbReference type="SAM" id="MobiDB-lite"/>
    </source>
</evidence>
<dbReference type="GeneID" id="5880061"/>
<dbReference type="OrthoDB" id="10058753at2759"/>
<dbReference type="KEGG" id="edi:EDI_118730"/>
<feature type="region of interest" description="Disordered" evidence="1">
    <location>
        <begin position="1014"/>
        <end position="1086"/>
    </location>
</feature>
<dbReference type="RefSeq" id="XP_001735122.1">
    <property type="nucleotide sequence ID" value="XM_001735070.1"/>
</dbReference>
<dbReference type="EMBL" id="DS548385">
    <property type="protein sequence ID" value="EDR28696.1"/>
    <property type="molecule type" value="Genomic_DNA"/>
</dbReference>
<evidence type="ECO:0000313" key="2">
    <source>
        <dbReference type="EMBL" id="EDR28696.1"/>
    </source>
</evidence>
<proteinExistence type="predicted"/>
<accession>B0E9V1</accession>
<organism evidence="3">
    <name type="scientific">Entamoeba dispar (strain ATCC PRA-260 / SAW760)</name>
    <dbReference type="NCBI Taxonomy" id="370354"/>
    <lineage>
        <taxon>Eukaryota</taxon>
        <taxon>Amoebozoa</taxon>
        <taxon>Evosea</taxon>
        <taxon>Archamoebae</taxon>
        <taxon>Mastigamoebida</taxon>
        <taxon>Entamoebidae</taxon>
        <taxon>Entamoeba</taxon>
    </lineage>
</organism>
<sequence length="1086" mass="128247">MSDNKYYQFRSMHGYVTINLKENDKLPTENTIKKAIENWCSTKNKEAKINYMIMSMTTRGPNKHIHAFFQLEDTTHTRKKPFIQLNDEKYFIKFTPVTENKHYDGSFKNIIEYIRNQNKKHPEEGAVIKEIGKIKMDRGRLGDKDIGKALKMPNLEEAHAYLKDISLKGYMNNMAKFDSMWIQEHDRDNIHRIHIKLQPWKEENSLVKNSRIWLDTILNGNKKRIKTLVLVSDTRMGKTEFVNDLLKNLKVDEFRGHFMLDGHNESIKYDIRLFDDANLNDITWPEFKSLISTRGEQITINIKYSHVKVTSVPTILVLNPGSWKALQTRAKEFEDFDWLEKNTVVLQTKEKLYVEPPPKVEVIQDKKKYDGLDPKLVEMLMENEIEEVSEDMGDVTVDELDDIVDQMEQESMPAPIQLEVPEDITPTKRIAEDDHEIQKRFFDLTKNVITEEGDDRYITVQSGKKIRIADEDSTEEESEDDPDALVNNWNTGDEDYTEEDDVDLHPNVYTENSYFDPDNEPERANKPDIIDEEYNKTEESLFDDPDYEEYNREFGNINEQPDEEEYEEEQQREDIPEEETITYEIVNPNNQEQILTYDDNTLKILDGIIDINNENELIDTLTRVEEDVRKRNETILLQTEQEDETIPVIITDKKDNILLADNIEENRIPEVLQQLKEQPLQEEIEIHKDVKDPDNFIIPPKQYKAIKPMDDDEEDEKNRKRYRKLDDFFNDNYKKRGDDSSSDSEDNREDGKGKIKYQAKRPFEEKLTSTFFNPPRNNNLPPQQPIQEIVPYQQIIIKPEQKKKSPKKIQNNDDVNGNKPDDDSKGIKIKLNELEERELVLKEAKPVPDFIPLESVDIPNEVENEEAILEDDGQELEWYDDHMPEEIKLDPVPEDAKYWQNFKHNSEKKKINYPIQLVDDRTQGNLERQAKESRKLQRKTRKQEKIKKMKDPINKITEVNKFVNKKIKKYLKRHPLLIEEEIPEELIERWQEEALHDYNYRLLMLESEVIIVQQPPSTKRKEPKEEKEEKEEKPEIEKEENDYPLNLIIEEDSEAEIPIEPVEPLEDPQFDYATSTIGGEDKVRTR</sequence>
<reference evidence="3" key="1">
    <citation type="submission" date="2007-12" db="EMBL/GenBank/DDBJ databases">
        <title>Annotation of Entamoeba dispar SAW760.</title>
        <authorList>
            <person name="Lorenzi H."/>
            <person name="Inman J."/>
            <person name="Schobel S."/>
            <person name="Amedeo P."/>
            <person name="Caler E."/>
        </authorList>
    </citation>
    <scope>NUCLEOTIDE SEQUENCE [LARGE SCALE GENOMIC DNA]</scope>
    <source>
        <strain evidence="3">ATCC PRA-260 / SAW760</strain>
    </source>
</reference>
<feature type="compositionally biased region" description="Basic and acidic residues" evidence="1">
    <location>
        <begin position="926"/>
        <end position="935"/>
    </location>
</feature>
<name>B0E9V1_ENTDS</name>